<comment type="catalytic activity">
    <reaction evidence="1 7">
        <text>Release of N-terminal proline from a peptide.</text>
        <dbReference type="EC" id="3.4.11.5"/>
    </reaction>
</comment>
<dbReference type="SUPFAM" id="SSF53474">
    <property type="entry name" value="alpha/beta-Hydrolases"/>
    <property type="match status" value="1"/>
</dbReference>
<dbReference type="GO" id="GO:0016020">
    <property type="term" value="C:membrane"/>
    <property type="evidence" value="ECO:0007669"/>
    <property type="project" value="TreeGrafter"/>
</dbReference>
<dbReference type="EMBL" id="CP051177">
    <property type="protein sequence ID" value="QKX52116.1"/>
    <property type="molecule type" value="Genomic_DNA"/>
</dbReference>
<gene>
    <name evidence="10" type="ORF">HF394_16885</name>
</gene>
<dbReference type="InterPro" id="IPR050266">
    <property type="entry name" value="AB_hydrolase_sf"/>
</dbReference>
<evidence type="ECO:0000256" key="8">
    <source>
        <dbReference type="PIRSR" id="PIRSR005539-1"/>
    </source>
</evidence>
<dbReference type="InterPro" id="IPR005945">
    <property type="entry name" value="Pro_imino_pep"/>
</dbReference>
<dbReference type="PANTHER" id="PTHR43798:SF31">
    <property type="entry name" value="AB HYDROLASE SUPERFAMILY PROTEIN YCLE"/>
    <property type="match status" value="1"/>
</dbReference>
<evidence type="ECO:0000256" key="6">
    <source>
        <dbReference type="ARBA" id="ARBA00029605"/>
    </source>
</evidence>
<name>A0A7H8QDV1_9BACL</name>
<evidence type="ECO:0000256" key="1">
    <source>
        <dbReference type="ARBA" id="ARBA00001585"/>
    </source>
</evidence>
<dbReference type="GO" id="GO:0004177">
    <property type="term" value="F:aminopeptidase activity"/>
    <property type="evidence" value="ECO:0007669"/>
    <property type="project" value="UniProtKB-KW"/>
</dbReference>
<dbReference type="GO" id="GO:0006508">
    <property type="term" value="P:proteolysis"/>
    <property type="evidence" value="ECO:0007669"/>
    <property type="project" value="UniProtKB-KW"/>
</dbReference>
<proteinExistence type="inferred from homology"/>
<accession>A0A7H8QDV1</accession>
<reference evidence="11" key="2">
    <citation type="submission" date="2020-06" db="EMBL/GenBank/DDBJ databases">
        <title>Isolation of Planomicrobium glaciei.</title>
        <authorList>
            <person name="Malisova L."/>
            <person name="Safrankova R."/>
            <person name="Jakubu V."/>
            <person name="Spanelova P."/>
        </authorList>
    </citation>
    <scope>NUCLEOTIDE SEQUENCE [LARGE SCALE GENOMIC DNA]</scope>
    <source>
        <strain evidence="11">NRL-ATB46093</strain>
    </source>
</reference>
<evidence type="ECO:0000256" key="3">
    <source>
        <dbReference type="ARBA" id="ARBA00012568"/>
    </source>
</evidence>
<keyword evidence="7" id="KW-0031">Aminopeptidase</keyword>
<reference evidence="10 11" key="1">
    <citation type="submission" date="2020-04" db="EMBL/GenBank/DDBJ databases">
        <authorList>
            <person name="Pajer P."/>
            <person name="Broz P."/>
        </authorList>
    </citation>
    <scope>NUCLEOTIDE SEQUENCE [LARGE SCALE GENOMIC DNA]</scope>
    <source>
        <strain evidence="11">NRL-ATB46093</strain>
    </source>
</reference>
<dbReference type="AlphaFoldDB" id="A0A7H8QDV1"/>
<comment type="similarity">
    <text evidence="2 7">Belongs to the peptidase S33 family.</text>
</comment>
<feature type="domain" description="AB hydrolase-1" evidence="9">
    <location>
        <begin position="28"/>
        <end position="276"/>
    </location>
</feature>
<dbReference type="PRINTS" id="PR00793">
    <property type="entry name" value="PROAMNOPTASE"/>
</dbReference>
<evidence type="ECO:0000313" key="11">
    <source>
        <dbReference type="Proteomes" id="UP000509222"/>
    </source>
</evidence>
<evidence type="ECO:0000256" key="4">
    <source>
        <dbReference type="ARBA" id="ARBA00021843"/>
    </source>
</evidence>
<dbReference type="PANTHER" id="PTHR43798">
    <property type="entry name" value="MONOACYLGLYCEROL LIPASE"/>
    <property type="match status" value="1"/>
</dbReference>
<protein>
    <recommendedName>
        <fullName evidence="4 7">Proline iminopeptidase</fullName>
        <shortName evidence="7">PIP</shortName>
        <ecNumber evidence="3 7">3.4.11.5</ecNumber>
    </recommendedName>
    <alternativeName>
        <fullName evidence="6 7">Prolyl aminopeptidase</fullName>
    </alternativeName>
</protein>
<evidence type="ECO:0000256" key="5">
    <source>
        <dbReference type="ARBA" id="ARBA00022801"/>
    </source>
</evidence>
<dbReference type="InterPro" id="IPR002410">
    <property type="entry name" value="Peptidase_S33"/>
</dbReference>
<evidence type="ECO:0000313" key="10">
    <source>
        <dbReference type="EMBL" id="QKX52116.1"/>
    </source>
</evidence>
<evidence type="ECO:0000256" key="2">
    <source>
        <dbReference type="ARBA" id="ARBA00010088"/>
    </source>
</evidence>
<feature type="active site" description="Nucleophile" evidence="8">
    <location>
        <position position="103"/>
    </location>
</feature>
<keyword evidence="11" id="KW-1185">Reference proteome</keyword>
<sequence length="298" mass="34679">MEKQTNIIRLANGYHVWTRKVGESPIKVLLLHGGPGLTHEYLENFQDYLLPEGIELYFYDQLGSYFSDQPDEPELWTIERFCEEVEEVRVGLGLDDFYLYGHSWGGMLAIDYALKYGEYLKGLIISSTTASMESWDKHLLELRNSLPPDVIERMDVLEQLEKTDAKEYLELYWNYFGKKYICRTESMPEAVVRSEARINEQITEILLGTAAFEVNGLLRDWNRWDVLQNIDIPSLVITGRFDTMRSTEIEEMARLLPMSRSAICENGSHLTMWDEPDIYFRHLITFLKDVEDGSFLTG</sequence>
<feature type="active site" description="Proton donor" evidence="8">
    <location>
        <position position="269"/>
    </location>
</feature>
<dbReference type="PIRSF" id="PIRSF005539">
    <property type="entry name" value="Pept_S33_TRI_F1"/>
    <property type="match status" value="1"/>
</dbReference>
<dbReference type="EC" id="3.4.11.5" evidence="3 7"/>
<keyword evidence="7" id="KW-0645">Protease</keyword>
<dbReference type="Pfam" id="PF00561">
    <property type="entry name" value="Abhydrolase_1"/>
    <property type="match status" value="1"/>
</dbReference>
<evidence type="ECO:0000256" key="7">
    <source>
        <dbReference type="PIRNR" id="PIRNR005539"/>
    </source>
</evidence>
<dbReference type="Proteomes" id="UP000509222">
    <property type="component" value="Chromosome"/>
</dbReference>
<dbReference type="Gene3D" id="3.40.50.1820">
    <property type="entry name" value="alpha/beta hydrolase"/>
    <property type="match status" value="1"/>
</dbReference>
<dbReference type="InterPro" id="IPR029058">
    <property type="entry name" value="AB_hydrolase_fold"/>
</dbReference>
<dbReference type="RefSeq" id="WP_036804655.1">
    <property type="nucleotide sequence ID" value="NZ_CP051177.1"/>
</dbReference>
<organism evidence="10 11">
    <name type="scientific">Planococcus glaciei</name>
    <dbReference type="NCBI Taxonomy" id="459472"/>
    <lineage>
        <taxon>Bacteria</taxon>
        <taxon>Bacillati</taxon>
        <taxon>Bacillota</taxon>
        <taxon>Bacilli</taxon>
        <taxon>Bacillales</taxon>
        <taxon>Caryophanaceae</taxon>
        <taxon>Planococcus</taxon>
    </lineage>
</organism>
<comment type="function">
    <text evidence="7">Releases the N-terminal proline from various substrates.</text>
</comment>
<evidence type="ECO:0000259" key="9">
    <source>
        <dbReference type="Pfam" id="PF00561"/>
    </source>
</evidence>
<keyword evidence="5 7" id="KW-0378">Hydrolase</keyword>
<dbReference type="NCBIfam" id="TIGR01250">
    <property type="entry name" value="pro_imino_pep_2"/>
    <property type="match status" value="1"/>
</dbReference>
<feature type="active site" evidence="8">
    <location>
        <position position="242"/>
    </location>
</feature>
<dbReference type="InterPro" id="IPR000073">
    <property type="entry name" value="AB_hydrolase_1"/>
</dbReference>